<gene>
    <name evidence="2" type="ORF">V4C55_08820</name>
</gene>
<feature type="chain" id="PRO_5045573390" description="Outer membrane lipoprotein-sorting protein" evidence="1">
    <location>
        <begin position="20"/>
        <end position="273"/>
    </location>
</feature>
<organism evidence="2 3">
    <name type="scientific">Paraburkholderia sabiae</name>
    <dbReference type="NCBI Taxonomy" id="273251"/>
    <lineage>
        <taxon>Bacteria</taxon>
        <taxon>Pseudomonadati</taxon>
        <taxon>Pseudomonadota</taxon>
        <taxon>Betaproteobacteria</taxon>
        <taxon>Burkholderiales</taxon>
        <taxon>Burkholderiaceae</taxon>
        <taxon>Paraburkholderia</taxon>
    </lineage>
</organism>
<dbReference type="Proteomes" id="UP001494588">
    <property type="component" value="Unassembled WGS sequence"/>
</dbReference>
<accession>A0ABU9Q8P7</accession>
<comment type="caution">
    <text evidence="2">The sequence shown here is derived from an EMBL/GenBank/DDBJ whole genome shotgun (WGS) entry which is preliminary data.</text>
</comment>
<evidence type="ECO:0008006" key="4">
    <source>
        <dbReference type="Google" id="ProtNLM"/>
    </source>
</evidence>
<protein>
    <recommendedName>
        <fullName evidence="4">Outer membrane lipoprotein-sorting protein</fullName>
    </recommendedName>
</protein>
<reference evidence="2 3" key="1">
    <citation type="submission" date="2024-01" db="EMBL/GenBank/DDBJ databases">
        <title>The diversity of rhizobia nodulating Mimosa spp. in eleven states of Brazil covering several biomes is determined by host plant, location, and edaphic factors.</title>
        <authorList>
            <person name="Rouws L."/>
            <person name="Barauna A."/>
            <person name="Beukes C."/>
            <person name="De Faria S.M."/>
            <person name="Gross E."/>
            <person name="Dos Reis Junior F.B."/>
            <person name="Simon M."/>
            <person name="Maluk M."/>
            <person name="Odee D.W."/>
            <person name="Kenicer G."/>
            <person name="Young J.P.W."/>
            <person name="Reis V.M."/>
            <person name="Zilli J."/>
            <person name="James E.K."/>
        </authorList>
    </citation>
    <scope>NUCLEOTIDE SEQUENCE [LARGE SCALE GENOMIC DNA]</scope>
    <source>
        <strain evidence="2 3">JPY77</strain>
    </source>
</reference>
<dbReference type="EMBL" id="JAZHGC010000006">
    <property type="protein sequence ID" value="MEM5285811.1"/>
    <property type="molecule type" value="Genomic_DNA"/>
</dbReference>
<feature type="signal peptide" evidence="1">
    <location>
        <begin position="1"/>
        <end position="19"/>
    </location>
</feature>
<proteinExistence type="predicted"/>
<name>A0ABU9Q8P7_9BURK</name>
<evidence type="ECO:0000313" key="3">
    <source>
        <dbReference type="Proteomes" id="UP001494588"/>
    </source>
</evidence>
<keyword evidence="1" id="KW-0732">Signal</keyword>
<dbReference type="Gene3D" id="2.50.20.10">
    <property type="entry name" value="Lipoprotein localisation LolA/LolB/LppX"/>
    <property type="match status" value="1"/>
</dbReference>
<keyword evidence="3" id="KW-1185">Reference proteome</keyword>
<sequence>MKRIVTWLLAGCVSAIAWAQMPAAEHPLTVDEIIAKNATARGGEEAWRQIRTMLWTGHVESANAPTPNAPFVLALRRPSSTRFEITAMSQRIVRIFDGREGWKIRPSSGGAPDVQAYAPAEVRFARDEQVIDGPLLDHAAKGITVALDGMEAIEGKNAYRLNVTLPSGAHRHVWVDAATFLDIRYDREAPTLSRTPVIVEVTYRDFREVDGLQVPFVIESSVAGAAKKDRLVLERVSMNPPLDEGMFIKPAIPGRHATVAVGVSGMPALRPAP</sequence>
<evidence type="ECO:0000256" key="1">
    <source>
        <dbReference type="SAM" id="SignalP"/>
    </source>
</evidence>
<evidence type="ECO:0000313" key="2">
    <source>
        <dbReference type="EMBL" id="MEM5285811.1"/>
    </source>
</evidence>
<dbReference type="RefSeq" id="WP_201646950.1">
    <property type="nucleotide sequence ID" value="NZ_CAJHCS010000001.1"/>
</dbReference>